<accession>A0A9P3UP08</accession>
<evidence type="ECO:0000313" key="5">
    <source>
        <dbReference type="Proteomes" id="UP001063166"/>
    </source>
</evidence>
<dbReference type="Proteomes" id="UP001063166">
    <property type="component" value="Unassembled WGS sequence"/>
</dbReference>
<sequence length="323" mass="36290">MAEPGMPHIDIAQTFGAMFIGALLTMSVYGITTLQSYFYYQYYPKDGYGMKALVALIWILDTLHVILMCHTMYHYLISGFGNVHMLAEGTWSLFASIAINIIIAFVVQCFFTQRIFVLSPERIKWWLSSIIGISVFAHFVFGLETVVFLFIKKEFARLNELNYISVLPFGVTAILSDIFIATALCFLLASNRSDYEDTNTVINKLIVYAINRCILTSAVAVIEVVIFVAVPHSFYSFAFDFIIGKLYANSFLATLNSRKSLWGKGQGDRSQATMSTSFRLASLATHEQPASVTRVRSRDSGAKGQRRVHSRDVESKMDTMSTL</sequence>
<proteinExistence type="predicted"/>
<feature type="transmembrane region" description="Helical" evidence="2">
    <location>
        <begin position="15"/>
        <end position="40"/>
    </location>
</feature>
<evidence type="ECO:0000259" key="3">
    <source>
        <dbReference type="Pfam" id="PF20152"/>
    </source>
</evidence>
<keyword evidence="2" id="KW-0472">Membrane</keyword>
<dbReference type="InterPro" id="IPR045339">
    <property type="entry name" value="DUF6534"/>
</dbReference>
<feature type="transmembrane region" description="Helical" evidence="2">
    <location>
        <begin position="125"/>
        <end position="151"/>
    </location>
</feature>
<protein>
    <recommendedName>
        <fullName evidence="3">DUF6534 domain-containing protein</fullName>
    </recommendedName>
</protein>
<keyword evidence="5" id="KW-1185">Reference proteome</keyword>
<feature type="transmembrane region" description="Helical" evidence="2">
    <location>
        <begin position="163"/>
        <end position="189"/>
    </location>
</feature>
<dbReference type="PANTHER" id="PTHR40465">
    <property type="entry name" value="CHROMOSOME 1, WHOLE GENOME SHOTGUN SEQUENCE"/>
    <property type="match status" value="1"/>
</dbReference>
<evidence type="ECO:0000256" key="1">
    <source>
        <dbReference type="SAM" id="MobiDB-lite"/>
    </source>
</evidence>
<dbReference type="OrthoDB" id="3012488at2759"/>
<feature type="transmembrane region" description="Helical" evidence="2">
    <location>
        <begin position="52"/>
        <end position="73"/>
    </location>
</feature>
<comment type="caution">
    <text evidence="4">The sequence shown here is derived from an EMBL/GenBank/DDBJ whole genome shotgun (WGS) entry which is preliminary data.</text>
</comment>
<name>A0A9P3UP08_LYOSH</name>
<feature type="region of interest" description="Disordered" evidence="1">
    <location>
        <begin position="286"/>
        <end position="323"/>
    </location>
</feature>
<gene>
    <name evidence="4" type="ORF">LshimejAT787_0800790</name>
</gene>
<reference evidence="4" key="1">
    <citation type="submission" date="2022-07" db="EMBL/GenBank/DDBJ databases">
        <title>The genome of Lyophyllum shimeji provides insight into the initial evolution of ectomycorrhizal fungal genome.</title>
        <authorList>
            <person name="Kobayashi Y."/>
            <person name="Shibata T."/>
            <person name="Hirakawa H."/>
            <person name="Shigenobu S."/>
            <person name="Nishiyama T."/>
            <person name="Yamada A."/>
            <person name="Hasebe M."/>
            <person name="Kawaguchi M."/>
        </authorList>
    </citation>
    <scope>NUCLEOTIDE SEQUENCE</scope>
    <source>
        <strain evidence="4">AT787</strain>
    </source>
</reference>
<feature type="transmembrane region" description="Helical" evidence="2">
    <location>
        <begin position="93"/>
        <end position="113"/>
    </location>
</feature>
<feature type="domain" description="DUF6534" evidence="3">
    <location>
        <begin position="174"/>
        <end position="260"/>
    </location>
</feature>
<keyword evidence="2" id="KW-1133">Transmembrane helix</keyword>
<dbReference type="AlphaFoldDB" id="A0A9P3UP08"/>
<dbReference type="PANTHER" id="PTHR40465:SF1">
    <property type="entry name" value="DUF6534 DOMAIN-CONTAINING PROTEIN"/>
    <property type="match status" value="1"/>
</dbReference>
<dbReference type="EMBL" id="BRPK01000008">
    <property type="protein sequence ID" value="GLB40208.1"/>
    <property type="molecule type" value="Genomic_DNA"/>
</dbReference>
<feature type="transmembrane region" description="Helical" evidence="2">
    <location>
        <begin position="234"/>
        <end position="255"/>
    </location>
</feature>
<dbReference type="Pfam" id="PF20152">
    <property type="entry name" value="DUF6534"/>
    <property type="match status" value="1"/>
</dbReference>
<organism evidence="4 5">
    <name type="scientific">Lyophyllum shimeji</name>
    <name type="common">Hon-shimeji</name>
    <name type="synonym">Tricholoma shimeji</name>
    <dbReference type="NCBI Taxonomy" id="47721"/>
    <lineage>
        <taxon>Eukaryota</taxon>
        <taxon>Fungi</taxon>
        <taxon>Dikarya</taxon>
        <taxon>Basidiomycota</taxon>
        <taxon>Agaricomycotina</taxon>
        <taxon>Agaricomycetes</taxon>
        <taxon>Agaricomycetidae</taxon>
        <taxon>Agaricales</taxon>
        <taxon>Tricholomatineae</taxon>
        <taxon>Lyophyllaceae</taxon>
        <taxon>Lyophyllum</taxon>
    </lineage>
</organism>
<evidence type="ECO:0000256" key="2">
    <source>
        <dbReference type="SAM" id="Phobius"/>
    </source>
</evidence>
<evidence type="ECO:0000313" key="4">
    <source>
        <dbReference type="EMBL" id="GLB40208.1"/>
    </source>
</evidence>
<keyword evidence="2" id="KW-0812">Transmembrane</keyword>
<feature type="transmembrane region" description="Helical" evidence="2">
    <location>
        <begin position="209"/>
        <end position="228"/>
    </location>
</feature>